<dbReference type="GeneID" id="27714899"/>
<dbReference type="RefSeq" id="XP_016629359.1">
    <property type="nucleotide sequence ID" value="XM_016779648.1"/>
</dbReference>
<protein>
    <submittedName>
        <fullName evidence="2">Uncharacterized protein</fullName>
    </submittedName>
</protein>
<keyword evidence="3" id="KW-1185">Reference proteome</keyword>
<dbReference type="VEuPathDB" id="FungiDB:Z520_09153"/>
<accession>A0A0D2IDL8</accession>
<evidence type="ECO:0000256" key="1">
    <source>
        <dbReference type="SAM" id="MobiDB-lite"/>
    </source>
</evidence>
<proteinExistence type="predicted"/>
<sequence>MNSNPQGLRFPQPHPPTSAFSQGRAEFTQANAISSRTNELTRHRDFILYSHVIQALLVADKHELDLLKVMREQPESPLFRGFYGNIYSTPPEDIFSLILLIRADESWDAMKQDVLIQVNNAQPLPASFGTNSKRSGHQYTRPRRRLFHSPSGPQQSHPGFVSQHPGRGAGSSGAAGSPTSAEGHLSKVNSGRTAPPGYCFYCPSKNCKKFFIKQGHYENHLWTLHHEIAGAHDPADDLRKIPSSGQPSTEGMSEPGAARPPRGATALSPPRPVLATSMPHPSNSASPLPQIVPSLGLNPHTVGSYTLQSGTSPQTSLPQKRPPDTGILPSDFEFQNDEDWNSFLLSDEQQFLQTPLSQTNSNSNQSFFSMGSHTGS</sequence>
<dbReference type="EMBL" id="KN848083">
    <property type="protein sequence ID" value="KIX95236.1"/>
    <property type="molecule type" value="Genomic_DNA"/>
</dbReference>
<feature type="region of interest" description="Disordered" evidence="1">
    <location>
        <begin position="234"/>
        <end position="333"/>
    </location>
</feature>
<organism evidence="2 3">
    <name type="scientific">Fonsecaea multimorphosa CBS 102226</name>
    <dbReference type="NCBI Taxonomy" id="1442371"/>
    <lineage>
        <taxon>Eukaryota</taxon>
        <taxon>Fungi</taxon>
        <taxon>Dikarya</taxon>
        <taxon>Ascomycota</taxon>
        <taxon>Pezizomycotina</taxon>
        <taxon>Eurotiomycetes</taxon>
        <taxon>Chaetothyriomycetidae</taxon>
        <taxon>Chaetothyriales</taxon>
        <taxon>Herpotrichiellaceae</taxon>
        <taxon>Fonsecaea</taxon>
    </lineage>
</organism>
<dbReference type="Proteomes" id="UP000053411">
    <property type="component" value="Unassembled WGS sequence"/>
</dbReference>
<feature type="compositionally biased region" description="Basic residues" evidence="1">
    <location>
        <begin position="134"/>
        <end position="147"/>
    </location>
</feature>
<name>A0A0D2IDL8_9EURO</name>
<feature type="compositionally biased region" description="Low complexity" evidence="1">
    <location>
        <begin position="255"/>
        <end position="264"/>
    </location>
</feature>
<dbReference type="AlphaFoldDB" id="A0A0D2IDL8"/>
<feature type="compositionally biased region" description="Low complexity" evidence="1">
    <location>
        <begin position="174"/>
        <end position="183"/>
    </location>
</feature>
<gene>
    <name evidence="2" type="ORF">Z520_09153</name>
</gene>
<evidence type="ECO:0000313" key="2">
    <source>
        <dbReference type="EMBL" id="KIX95236.1"/>
    </source>
</evidence>
<feature type="region of interest" description="Disordered" evidence="1">
    <location>
        <begin position="1"/>
        <end position="20"/>
    </location>
</feature>
<feature type="region of interest" description="Disordered" evidence="1">
    <location>
        <begin position="125"/>
        <end position="189"/>
    </location>
</feature>
<feature type="compositionally biased region" description="Low complexity" evidence="1">
    <location>
        <begin position="357"/>
        <end position="369"/>
    </location>
</feature>
<reference evidence="2 3" key="1">
    <citation type="submission" date="2015-01" db="EMBL/GenBank/DDBJ databases">
        <title>The Genome Sequence of Fonsecaea multimorphosa CBS 102226.</title>
        <authorList>
            <consortium name="The Broad Institute Genomics Platform"/>
            <person name="Cuomo C."/>
            <person name="de Hoog S."/>
            <person name="Gorbushina A."/>
            <person name="Stielow B."/>
            <person name="Teixiera M."/>
            <person name="Abouelleil A."/>
            <person name="Chapman S.B."/>
            <person name="Priest M."/>
            <person name="Young S.K."/>
            <person name="Wortman J."/>
            <person name="Nusbaum C."/>
            <person name="Birren B."/>
        </authorList>
    </citation>
    <scope>NUCLEOTIDE SEQUENCE [LARGE SCALE GENOMIC DNA]</scope>
    <source>
        <strain evidence="2 3">CBS 102226</strain>
    </source>
</reference>
<feature type="region of interest" description="Disordered" evidence="1">
    <location>
        <begin position="354"/>
        <end position="376"/>
    </location>
</feature>
<dbReference type="OrthoDB" id="4161792at2759"/>
<evidence type="ECO:0000313" key="3">
    <source>
        <dbReference type="Proteomes" id="UP000053411"/>
    </source>
</evidence>
<feature type="compositionally biased region" description="Polar residues" evidence="1">
    <location>
        <begin position="301"/>
        <end position="318"/>
    </location>
</feature>